<accession>A0ACB7YRT4</accession>
<gene>
    <name evidence="1" type="ORF">Vadar_032902</name>
</gene>
<evidence type="ECO:0000313" key="2">
    <source>
        <dbReference type="Proteomes" id="UP000828048"/>
    </source>
</evidence>
<organism evidence="1 2">
    <name type="scientific">Vaccinium darrowii</name>
    <dbReference type="NCBI Taxonomy" id="229202"/>
    <lineage>
        <taxon>Eukaryota</taxon>
        <taxon>Viridiplantae</taxon>
        <taxon>Streptophyta</taxon>
        <taxon>Embryophyta</taxon>
        <taxon>Tracheophyta</taxon>
        <taxon>Spermatophyta</taxon>
        <taxon>Magnoliopsida</taxon>
        <taxon>eudicotyledons</taxon>
        <taxon>Gunneridae</taxon>
        <taxon>Pentapetalae</taxon>
        <taxon>asterids</taxon>
        <taxon>Ericales</taxon>
        <taxon>Ericaceae</taxon>
        <taxon>Vaccinioideae</taxon>
        <taxon>Vaccinieae</taxon>
        <taxon>Vaccinium</taxon>
    </lineage>
</organism>
<name>A0ACB7YRT4_9ERIC</name>
<protein>
    <submittedName>
        <fullName evidence="1">Uncharacterized protein</fullName>
    </submittedName>
</protein>
<keyword evidence="2" id="KW-1185">Reference proteome</keyword>
<comment type="caution">
    <text evidence="1">The sequence shown here is derived from an EMBL/GenBank/DDBJ whole genome shotgun (WGS) entry which is preliminary data.</text>
</comment>
<evidence type="ECO:0000313" key="1">
    <source>
        <dbReference type="EMBL" id="KAH7856118.1"/>
    </source>
</evidence>
<proteinExistence type="predicted"/>
<sequence>MRRRMGDAGWNGPLGTDSSDVSYLLVTDSRYSKIADKKSRLAKLFLAQAIVQSITVLNFIPTPRELDRVAFSLTAIAFLSILMGELGRRHGRISLLMFYLCASSFTVLNSLGSAHRSNFLVEVIGDTSPWKVNSFRRLTFASILLGWLLQTLASLTALSLVANVILLP</sequence>
<dbReference type="EMBL" id="CM037161">
    <property type="protein sequence ID" value="KAH7856118.1"/>
    <property type="molecule type" value="Genomic_DNA"/>
</dbReference>
<reference evidence="1 2" key="1">
    <citation type="journal article" date="2021" name="Hortic Res">
        <title>High-quality reference genome and annotation aids understanding of berry development for evergreen blueberry (Vaccinium darrowii).</title>
        <authorList>
            <person name="Yu J."/>
            <person name="Hulse-Kemp A.M."/>
            <person name="Babiker E."/>
            <person name="Staton M."/>
        </authorList>
    </citation>
    <scope>NUCLEOTIDE SEQUENCE [LARGE SCALE GENOMIC DNA]</scope>
    <source>
        <strain evidence="2">cv. NJ 8807/NJ 8810</strain>
        <tissue evidence="1">Young leaf</tissue>
    </source>
</reference>
<dbReference type="Proteomes" id="UP000828048">
    <property type="component" value="Chromosome 11"/>
</dbReference>